<keyword evidence="3" id="KW-1185">Reference proteome</keyword>
<dbReference type="Gene3D" id="3.40.50.150">
    <property type="entry name" value="Vaccinia Virus protein VP39"/>
    <property type="match status" value="1"/>
</dbReference>
<evidence type="ECO:0000313" key="2">
    <source>
        <dbReference type="EMBL" id="ORY63852.1"/>
    </source>
</evidence>
<dbReference type="AlphaFoldDB" id="A0A1Y2DX23"/>
<comment type="similarity">
    <text evidence="1">Belongs to the methyltransferase superfamily. LaeA methyltransferase family.</text>
</comment>
<accession>A0A1Y2DX23</accession>
<dbReference type="InterPro" id="IPR029063">
    <property type="entry name" value="SAM-dependent_MTases_sf"/>
</dbReference>
<dbReference type="InParanoid" id="A0A1Y2DX23"/>
<organism evidence="2 3">
    <name type="scientific">Pseudomassariella vexata</name>
    <dbReference type="NCBI Taxonomy" id="1141098"/>
    <lineage>
        <taxon>Eukaryota</taxon>
        <taxon>Fungi</taxon>
        <taxon>Dikarya</taxon>
        <taxon>Ascomycota</taxon>
        <taxon>Pezizomycotina</taxon>
        <taxon>Sordariomycetes</taxon>
        <taxon>Xylariomycetidae</taxon>
        <taxon>Amphisphaeriales</taxon>
        <taxon>Pseudomassariaceae</taxon>
        <taxon>Pseudomassariella</taxon>
    </lineage>
</organism>
<name>A0A1Y2DX23_9PEZI</name>
<dbReference type="PANTHER" id="PTHR43591">
    <property type="entry name" value="METHYLTRANSFERASE"/>
    <property type="match status" value="1"/>
</dbReference>
<dbReference type="PANTHER" id="PTHR43591:SF102">
    <property type="entry name" value="S-ADENOSYL-L-METHIONINE-DEPENDENT METHYLTRANSFERASE"/>
    <property type="match status" value="1"/>
</dbReference>
<dbReference type="CDD" id="cd02440">
    <property type="entry name" value="AdoMet_MTases"/>
    <property type="match status" value="1"/>
</dbReference>
<keyword evidence="2" id="KW-0808">Transferase</keyword>
<keyword evidence="2" id="KW-0489">Methyltransferase</keyword>
<dbReference type="SUPFAM" id="SSF53335">
    <property type="entry name" value="S-adenosyl-L-methionine-dependent methyltransferases"/>
    <property type="match status" value="1"/>
</dbReference>
<dbReference type="GeneID" id="63772190"/>
<evidence type="ECO:0000256" key="1">
    <source>
        <dbReference type="ARBA" id="ARBA00038158"/>
    </source>
</evidence>
<dbReference type="GO" id="GO:0032259">
    <property type="term" value="P:methylation"/>
    <property type="evidence" value="ECO:0007669"/>
    <property type="project" value="UniProtKB-KW"/>
</dbReference>
<proteinExistence type="inferred from homology"/>
<dbReference type="Proteomes" id="UP000193689">
    <property type="component" value="Unassembled WGS sequence"/>
</dbReference>
<gene>
    <name evidence="2" type="ORF">BCR38DRAFT_342913</name>
</gene>
<protein>
    <submittedName>
        <fullName evidence="2">S-adenosyl-L-methionine-dependent methyltransferase</fullName>
    </submittedName>
</protein>
<dbReference type="EMBL" id="MCFJ01000007">
    <property type="protein sequence ID" value="ORY63852.1"/>
    <property type="molecule type" value="Genomic_DNA"/>
</dbReference>
<dbReference type="GO" id="GO:0008168">
    <property type="term" value="F:methyltransferase activity"/>
    <property type="evidence" value="ECO:0007669"/>
    <property type="project" value="UniProtKB-KW"/>
</dbReference>
<sequence length="266" mass="29863">DLQHEIFNILFDRKLALAPVGEPAHVLDIATGTGIWAFEFAEAHPISTVVGTDLSMIQPSALRLLPNCSFVREDSEEPWVFDYKFDYVHARAVVSCFNDTRVVLARAFEGMNEGGWIEFQDINMDVRSIDHTLEGTAVQEWFRTVRRGFASIGRDVDRPLFYKQWFLEAGFVDVEEKCFPIPLNQWPESPKSKEVGRFQHANACDGIPGVSAKVLPLAGLSSAEAQDLSARAVRDSGNTRIHAYTPLYVVYGRKPFATKRTQQLVG</sequence>
<reference evidence="2 3" key="1">
    <citation type="submission" date="2016-07" db="EMBL/GenBank/DDBJ databases">
        <title>Pervasive Adenine N6-methylation of Active Genes in Fungi.</title>
        <authorList>
            <consortium name="DOE Joint Genome Institute"/>
            <person name="Mondo S.J."/>
            <person name="Dannebaum R.O."/>
            <person name="Kuo R.C."/>
            <person name="Labutti K."/>
            <person name="Haridas S."/>
            <person name="Kuo A."/>
            <person name="Salamov A."/>
            <person name="Ahrendt S.R."/>
            <person name="Lipzen A."/>
            <person name="Sullivan W."/>
            <person name="Andreopoulos W.B."/>
            <person name="Clum A."/>
            <person name="Lindquist E."/>
            <person name="Daum C."/>
            <person name="Ramamoorthy G.K."/>
            <person name="Gryganskyi A."/>
            <person name="Culley D."/>
            <person name="Magnuson J.K."/>
            <person name="James T.Y."/>
            <person name="O'Malley M.A."/>
            <person name="Stajich J.E."/>
            <person name="Spatafora J.W."/>
            <person name="Visel A."/>
            <person name="Grigoriev I.V."/>
        </authorList>
    </citation>
    <scope>NUCLEOTIDE SEQUENCE [LARGE SCALE GENOMIC DNA]</scope>
    <source>
        <strain evidence="2 3">CBS 129021</strain>
    </source>
</reference>
<dbReference type="OrthoDB" id="2013972at2759"/>
<dbReference type="Pfam" id="PF13489">
    <property type="entry name" value="Methyltransf_23"/>
    <property type="match status" value="1"/>
</dbReference>
<dbReference type="STRING" id="1141098.A0A1Y2DX23"/>
<evidence type="ECO:0000313" key="3">
    <source>
        <dbReference type="Proteomes" id="UP000193689"/>
    </source>
</evidence>
<dbReference type="RefSeq" id="XP_040715266.1">
    <property type="nucleotide sequence ID" value="XM_040855978.1"/>
</dbReference>
<feature type="non-terminal residue" evidence="2">
    <location>
        <position position="1"/>
    </location>
</feature>
<comment type="caution">
    <text evidence="2">The sequence shown here is derived from an EMBL/GenBank/DDBJ whole genome shotgun (WGS) entry which is preliminary data.</text>
</comment>